<proteinExistence type="inferred from homology"/>
<evidence type="ECO:0000256" key="4">
    <source>
        <dbReference type="ARBA" id="ARBA00022692"/>
    </source>
</evidence>
<evidence type="ECO:0000256" key="5">
    <source>
        <dbReference type="ARBA" id="ARBA00023077"/>
    </source>
</evidence>
<dbReference type="PANTHER" id="PTHR40980:SF5">
    <property type="entry name" value="TONB-DEPENDENT RECEPTOR"/>
    <property type="match status" value="1"/>
</dbReference>
<dbReference type="InterPro" id="IPR008969">
    <property type="entry name" value="CarboxyPept-like_regulatory"/>
</dbReference>
<dbReference type="PROSITE" id="PS52016">
    <property type="entry name" value="TONB_DEPENDENT_REC_3"/>
    <property type="match status" value="1"/>
</dbReference>
<dbReference type="InterPro" id="IPR000531">
    <property type="entry name" value="Beta-barrel_TonB"/>
</dbReference>
<evidence type="ECO:0000256" key="9">
    <source>
        <dbReference type="RuleBase" id="RU003357"/>
    </source>
</evidence>
<feature type="domain" description="TonB-dependent receptor plug" evidence="11">
    <location>
        <begin position="139"/>
        <end position="231"/>
    </location>
</feature>
<dbReference type="Pfam" id="PF00593">
    <property type="entry name" value="TonB_dep_Rec_b-barrel"/>
    <property type="match status" value="1"/>
</dbReference>
<dbReference type="SUPFAM" id="SSF49464">
    <property type="entry name" value="Carboxypeptidase regulatory domain-like"/>
    <property type="match status" value="1"/>
</dbReference>
<dbReference type="InterPro" id="IPR012910">
    <property type="entry name" value="Plug_dom"/>
</dbReference>
<dbReference type="SUPFAM" id="SSF56935">
    <property type="entry name" value="Porins"/>
    <property type="match status" value="1"/>
</dbReference>
<dbReference type="Gene3D" id="2.40.170.20">
    <property type="entry name" value="TonB-dependent receptor, beta-barrel domain"/>
    <property type="match status" value="1"/>
</dbReference>
<feature type="domain" description="TonB-dependent receptor-like beta-barrel" evidence="10">
    <location>
        <begin position="437"/>
        <end position="888"/>
    </location>
</feature>
<dbReference type="Pfam" id="PF07715">
    <property type="entry name" value="Plug"/>
    <property type="match status" value="1"/>
</dbReference>
<evidence type="ECO:0000259" key="10">
    <source>
        <dbReference type="Pfam" id="PF00593"/>
    </source>
</evidence>
<evidence type="ECO:0000256" key="2">
    <source>
        <dbReference type="ARBA" id="ARBA00022448"/>
    </source>
</evidence>
<gene>
    <name evidence="12" type="ORF">DWX38_08470</name>
</gene>
<evidence type="ECO:0000256" key="3">
    <source>
        <dbReference type="ARBA" id="ARBA00022452"/>
    </source>
</evidence>
<evidence type="ECO:0000256" key="7">
    <source>
        <dbReference type="ARBA" id="ARBA00023237"/>
    </source>
</evidence>
<protein>
    <submittedName>
        <fullName evidence="12">TonB-dependent receptor</fullName>
    </submittedName>
</protein>
<keyword evidence="7 8" id="KW-0998">Cell outer membrane</keyword>
<reference evidence="12 13" key="1">
    <citation type="submission" date="2018-08" db="EMBL/GenBank/DDBJ databases">
        <title>A genome reference for cultivated species of the human gut microbiota.</title>
        <authorList>
            <person name="Zou Y."/>
            <person name="Xue W."/>
            <person name="Luo G."/>
        </authorList>
    </citation>
    <scope>NUCLEOTIDE SEQUENCE [LARGE SCALE GENOMIC DNA]</scope>
    <source>
        <strain evidence="12 13">AF19-1AC</strain>
    </source>
</reference>
<dbReference type="InterPro" id="IPR037066">
    <property type="entry name" value="Plug_dom_sf"/>
</dbReference>
<keyword evidence="3 8" id="KW-1134">Transmembrane beta strand</keyword>
<organism evidence="12 13">
    <name type="scientific">Bacteroides clarus</name>
    <dbReference type="NCBI Taxonomy" id="626929"/>
    <lineage>
        <taxon>Bacteria</taxon>
        <taxon>Pseudomonadati</taxon>
        <taxon>Bacteroidota</taxon>
        <taxon>Bacteroidia</taxon>
        <taxon>Bacteroidales</taxon>
        <taxon>Bacteroidaceae</taxon>
        <taxon>Bacteroides</taxon>
    </lineage>
</organism>
<dbReference type="Gene3D" id="2.60.40.1120">
    <property type="entry name" value="Carboxypeptidase-like, regulatory domain"/>
    <property type="match status" value="1"/>
</dbReference>
<evidence type="ECO:0000256" key="1">
    <source>
        <dbReference type="ARBA" id="ARBA00004571"/>
    </source>
</evidence>
<comment type="caution">
    <text evidence="12">The sequence shown here is derived from an EMBL/GenBank/DDBJ whole genome shotgun (WGS) entry which is preliminary data.</text>
</comment>
<dbReference type="RefSeq" id="WP_118467925.1">
    <property type="nucleotide sequence ID" value="NZ_CAJLSL010000001.1"/>
</dbReference>
<evidence type="ECO:0000313" key="12">
    <source>
        <dbReference type="EMBL" id="RGT33116.1"/>
    </source>
</evidence>
<dbReference type="Pfam" id="PF13715">
    <property type="entry name" value="CarbopepD_reg_2"/>
    <property type="match status" value="1"/>
</dbReference>
<dbReference type="EMBL" id="QRWP01000006">
    <property type="protein sequence ID" value="RGT33116.1"/>
    <property type="molecule type" value="Genomic_DNA"/>
</dbReference>
<name>A0A412N4H9_9BACE</name>
<comment type="subcellular location">
    <subcellularLocation>
        <location evidence="1 8">Cell outer membrane</location>
        <topology evidence="1 8">Multi-pass membrane protein</topology>
    </subcellularLocation>
</comment>
<dbReference type="InterPro" id="IPR036942">
    <property type="entry name" value="Beta-barrel_TonB_sf"/>
</dbReference>
<keyword evidence="4 8" id="KW-0812">Transmembrane</keyword>
<dbReference type="PANTHER" id="PTHR40980">
    <property type="entry name" value="PLUG DOMAIN-CONTAINING PROTEIN"/>
    <property type="match status" value="1"/>
</dbReference>
<dbReference type="AlphaFoldDB" id="A0A412N4H9"/>
<keyword evidence="6 8" id="KW-0472">Membrane</keyword>
<comment type="similarity">
    <text evidence="8 9">Belongs to the TonB-dependent receptor family.</text>
</comment>
<evidence type="ECO:0000256" key="6">
    <source>
        <dbReference type="ARBA" id="ARBA00023136"/>
    </source>
</evidence>
<keyword evidence="12" id="KW-0675">Receptor</keyword>
<keyword evidence="5 9" id="KW-0798">TonB box</keyword>
<keyword evidence="2 8" id="KW-0813">Transport</keyword>
<evidence type="ECO:0000259" key="11">
    <source>
        <dbReference type="Pfam" id="PF07715"/>
    </source>
</evidence>
<dbReference type="Gene3D" id="2.170.130.10">
    <property type="entry name" value="TonB-dependent receptor, plug domain"/>
    <property type="match status" value="1"/>
</dbReference>
<evidence type="ECO:0000256" key="8">
    <source>
        <dbReference type="PROSITE-ProRule" id="PRU01360"/>
    </source>
</evidence>
<accession>A0A412N4H9</accession>
<sequence length="935" mass="106123">MSMKVDLGKIFFLILFLTLSVMTAMAGTIKGTITDKQTREPLTGATVQIAGTTQGAIADMDGNYSLDVKDGTYTLYIKYVGYKDIVLNNVKAGNADVVLNFELESDAQALSEVSVVAAAKKNNEVSLMQEQKRSLVVQSGVSAQQIAKTQDKDASEVIKRVPGVSIIDEKFVMVRGLSQRYNNVWMNGSAVPSSEADSRAFSFDIIPSSQLDNMVIVKSPAPEYPADFTGGFILIDTKDMPSENGFNLSIGGAINDQTHFKDFLKAKGGNMDWLGFGTGFRTLDAGMKGALNTYPNYANGNTARIDILNNGLNNDWTLKTIKPVGDLKVNLSYNHKWETESGRTYGMLAAVNYSNTYKTYLDMENSLYGPYDTSNDKTVFLRKATDNQYSNDVRLGAMLNLTFQPRDSRHRYEIKNIFNQIAKDRYSERTGFNAQPDNINNMEYYYSSRTTYNTQFTGKHTFDANKLDWSIGYAYANRNLPDRRLIERTDRTDETMSIYRISREFTKLDEHIASANVNYRHDFQFGNIEPTLKTGLYGEYRTRTYNTRQFQYGWDPDNALPDRFEFDTDVVNNVLIDSNYGTDKLYMQEEVNYMNNYEGKNTQISGYAGINIPIGAFSLYAGVRYEHNRQELIMNTRQYEESKRSTFYDYNDLFPSLNATYKLNEKQQFRLAYGKSVNRPEFRELSTSVYYDFDLGSDVMGNSGLKAAYIQNVDLRYEWYPDNGEQISVALFYKHFKNPIEWTYTMSGGTDPIYSYINAKGADNYGIEVDIRKNLDFIGMKNFSLSFNGALIKSKVQFAAGTNNIDRPMQGQSPYLINTGLFYNNTEKGWNAAILYNRIGKRIIGVGNRYGSSSEGDARNIPNSYEMPRNSIDLSASKKFGNLEIKAAIRDLLAERYYFKQFEDVVVNGQARTIEEITRSYKPGRSYNLTIGYSF</sequence>
<dbReference type="InterPro" id="IPR039426">
    <property type="entry name" value="TonB-dep_rcpt-like"/>
</dbReference>
<dbReference type="Proteomes" id="UP000285159">
    <property type="component" value="Unassembled WGS sequence"/>
</dbReference>
<dbReference type="GO" id="GO:0009279">
    <property type="term" value="C:cell outer membrane"/>
    <property type="evidence" value="ECO:0007669"/>
    <property type="project" value="UniProtKB-SubCell"/>
</dbReference>
<evidence type="ECO:0000313" key="13">
    <source>
        <dbReference type="Proteomes" id="UP000285159"/>
    </source>
</evidence>